<dbReference type="KEGG" id="kpul:GXN76_15825"/>
<sequence>MKPIYLEIQSFIQPGAGLEPQTIKQQLEGFFEERPSEWVVRYTETPGTDEEIRTTVKADTEEVTVIRQGMVSYRTTYRPGQETFSLIEVPGGTSEMEVMTKTYQRNQTSDGGMIQFTFDLKMGNEEMGQYQLRIQWTEVPD</sequence>
<gene>
    <name evidence="1" type="ORF">GXN76_15825</name>
</gene>
<dbReference type="Gene3D" id="2.40.128.20">
    <property type="match status" value="1"/>
</dbReference>
<keyword evidence="2" id="KW-1185">Reference proteome</keyword>
<protein>
    <submittedName>
        <fullName evidence="1">DUF1934 domain-containing protein</fullName>
    </submittedName>
</protein>
<dbReference type="InterPro" id="IPR012674">
    <property type="entry name" value="Calycin"/>
</dbReference>
<dbReference type="InterPro" id="IPR015231">
    <property type="entry name" value="DUF1934"/>
</dbReference>
<dbReference type="SUPFAM" id="SSF50814">
    <property type="entry name" value="Lipocalins"/>
    <property type="match status" value="1"/>
</dbReference>
<dbReference type="EMBL" id="CP048104">
    <property type="protein sequence ID" value="QKG85777.1"/>
    <property type="molecule type" value="Genomic_DNA"/>
</dbReference>
<proteinExistence type="predicted"/>
<organism evidence="1 2">
    <name type="scientific">Kroppenstedtia pulmonis</name>
    <dbReference type="NCBI Taxonomy" id="1380685"/>
    <lineage>
        <taxon>Bacteria</taxon>
        <taxon>Bacillati</taxon>
        <taxon>Bacillota</taxon>
        <taxon>Bacilli</taxon>
        <taxon>Bacillales</taxon>
        <taxon>Thermoactinomycetaceae</taxon>
        <taxon>Kroppenstedtia</taxon>
    </lineage>
</organism>
<dbReference type="Pfam" id="PF09148">
    <property type="entry name" value="DUF1934"/>
    <property type="match status" value="1"/>
</dbReference>
<evidence type="ECO:0000313" key="1">
    <source>
        <dbReference type="EMBL" id="QKG85777.1"/>
    </source>
</evidence>
<dbReference type="RefSeq" id="WP_173224837.1">
    <property type="nucleotide sequence ID" value="NZ_CP048104.1"/>
</dbReference>
<name>A0A7D4CX84_9BACL</name>
<dbReference type="AlphaFoldDB" id="A0A7D4CX84"/>
<dbReference type="Proteomes" id="UP000503088">
    <property type="component" value="Chromosome"/>
</dbReference>
<accession>A0A7D4CX84</accession>
<reference evidence="1 2" key="1">
    <citation type="submission" date="2020-01" db="EMBL/GenBank/DDBJ databases">
        <authorList>
            <person name="Gulvik C.A."/>
            <person name="Batra D.G."/>
        </authorList>
    </citation>
    <scope>NUCLEOTIDE SEQUENCE [LARGE SCALE GENOMIC DNA]</scope>
    <source>
        <strain evidence="1 2">W9323</strain>
    </source>
</reference>
<evidence type="ECO:0000313" key="2">
    <source>
        <dbReference type="Proteomes" id="UP000503088"/>
    </source>
</evidence>